<feature type="compositionally biased region" description="Polar residues" evidence="11">
    <location>
        <begin position="1"/>
        <end position="18"/>
    </location>
</feature>
<dbReference type="PROSITE" id="PS00854">
    <property type="entry name" value="PROTEASOME_BETA_1"/>
    <property type="match status" value="1"/>
</dbReference>
<evidence type="ECO:0000256" key="3">
    <source>
        <dbReference type="ARBA" id="ARBA00022670"/>
    </source>
</evidence>
<accession>A0A9Q4C252</accession>
<sequence length="221" mass="23366">MIPNNPNQRERNQASVSNEDVAEGTTTIGITAGDSVVLATEQRASMGNLVASKTAKKIYQVTDDAALTISGGVGDGQNLAKTLKVEANLYEMRRGKPMTMTGLASMAGNVLRSYLFRVVPILGGVDDEGAHVFSLDPAGGVMEEEYVSTGSGSVIAYGVLEDGYTDDLSLDEAQKLAVRGLESAMERDTASGNGILLSTITPDEGFRQLDDEEVESIAQEL</sequence>
<dbReference type="InterPro" id="IPR000243">
    <property type="entry name" value="Pept_T1A_subB"/>
</dbReference>
<dbReference type="GO" id="GO:0005737">
    <property type="term" value="C:cytoplasm"/>
    <property type="evidence" value="ECO:0007669"/>
    <property type="project" value="UniProtKB-SubCell"/>
</dbReference>
<dbReference type="EMBL" id="RKLV01000001">
    <property type="protein sequence ID" value="MCX2817918.1"/>
    <property type="molecule type" value="Genomic_DNA"/>
</dbReference>
<reference evidence="12" key="1">
    <citation type="submission" date="2022-09" db="EMBL/GenBank/DDBJ databases">
        <title>Haloadaptaus new haloarchaeum isolated from saline soil.</title>
        <authorList>
            <person name="Duran-Viseras A."/>
            <person name="Sanchez-Porro C."/>
            <person name="Ventosa A."/>
        </authorList>
    </citation>
    <scope>NUCLEOTIDE SEQUENCE</scope>
    <source>
        <strain evidence="12">F3-133</strain>
    </source>
</reference>
<evidence type="ECO:0000256" key="9">
    <source>
        <dbReference type="HAMAP-Rule" id="MF_02113"/>
    </source>
</evidence>
<dbReference type="InterPro" id="IPR029055">
    <property type="entry name" value="Ntn_hydrolases_N"/>
</dbReference>
<keyword evidence="2 9" id="KW-0963">Cytoplasm</keyword>
<dbReference type="FunFam" id="3.60.20.10:FF:000049">
    <property type="entry name" value="Proteasome subunit beta"/>
    <property type="match status" value="1"/>
</dbReference>
<feature type="region of interest" description="Disordered" evidence="11">
    <location>
        <begin position="1"/>
        <end position="22"/>
    </location>
</feature>
<keyword evidence="8 9" id="KW-0865">Zymogen</keyword>
<dbReference type="HAMAP" id="MF_02113_A">
    <property type="entry name" value="Proteasome_B_A"/>
    <property type="match status" value="1"/>
</dbReference>
<organism evidence="12 13">
    <name type="scientific">Halorutilus salinus</name>
    <dbReference type="NCBI Taxonomy" id="2487751"/>
    <lineage>
        <taxon>Archaea</taxon>
        <taxon>Methanobacteriati</taxon>
        <taxon>Methanobacteriota</taxon>
        <taxon>Stenosarchaea group</taxon>
        <taxon>Halobacteria</taxon>
        <taxon>Halorutilales</taxon>
        <taxon>Halorutilaceae</taxon>
        <taxon>Halorutilus</taxon>
    </lineage>
</organism>
<evidence type="ECO:0000256" key="11">
    <source>
        <dbReference type="SAM" id="MobiDB-lite"/>
    </source>
</evidence>
<evidence type="ECO:0000256" key="2">
    <source>
        <dbReference type="ARBA" id="ARBA00022490"/>
    </source>
</evidence>
<dbReference type="SUPFAM" id="SSF56235">
    <property type="entry name" value="N-terminal nucleophile aminohydrolases (Ntn hydrolases)"/>
    <property type="match status" value="1"/>
</dbReference>
<keyword evidence="7 9" id="KW-0647">Proteasome</keyword>
<comment type="activity regulation">
    <text evidence="9">The formation of the proteasomal ATPase PAN-20S proteasome complex, via the docking of the C-termini of PAN into the intersubunit pockets in the alpha-rings, triggers opening of the gate for substrate entry. Interconversion between the open-gate and close-gate conformations leads to a dynamic regulation of the 20S proteasome proteolysis activity.</text>
</comment>
<dbReference type="InterPro" id="IPR016050">
    <property type="entry name" value="Proteasome_bsu_CS"/>
</dbReference>
<name>A0A9Q4C252_9EURY</name>
<comment type="caution">
    <text evidence="12">The sequence shown here is derived from an EMBL/GenBank/DDBJ whole genome shotgun (WGS) entry which is preliminary data.</text>
</comment>
<dbReference type="PANTHER" id="PTHR32194:SF0">
    <property type="entry name" value="ATP-DEPENDENT PROTEASE SUBUNIT HSLV"/>
    <property type="match status" value="1"/>
</dbReference>
<dbReference type="GO" id="GO:0010498">
    <property type="term" value="P:proteasomal protein catabolic process"/>
    <property type="evidence" value="ECO:0007669"/>
    <property type="project" value="UniProtKB-UniRule"/>
</dbReference>
<evidence type="ECO:0000256" key="1">
    <source>
        <dbReference type="ARBA" id="ARBA00001198"/>
    </source>
</evidence>
<protein>
    <recommendedName>
        <fullName evidence="9">Proteasome subunit beta</fullName>
        <ecNumber evidence="9">3.4.25.1</ecNumber>
    </recommendedName>
    <alternativeName>
        <fullName evidence="9">20S proteasome beta subunit</fullName>
    </alternativeName>
    <alternativeName>
        <fullName evidence="9">Proteasome core protein PsmB</fullName>
    </alternativeName>
</protein>
<dbReference type="Gene3D" id="3.60.20.10">
    <property type="entry name" value="Glutamine Phosphoribosylpyrophosphate, subunit 1, domain 1"/>
    <property type="match status" value="1"/>
</dbReference>
<evidence type="ECO:0000313" key="13">
    <source>
        <dbReference type="Proteomes" id="UP001149411"/>
    </source>
</evidence>
<evidence type="ECO:0000256" key="10">
    <source>
        <dbReference type="PIRSR" id="PIRSR600243-1"/>
    </source>
</evidence>
<dbReference type="Pfam" id="PF00227">
    <property type="entry name" value="Proteasome"/>
    <property type="match status" value="1"/>
</dbReference>
<dbReference type="InterPro" id="IPR019983">
    <property type="entry name" value="Pept_T1A_Psome_bsu_arc"/>
</dbReference>
<comment type="subunit">
    <text evidence="9">The 20S proteasome core is composed of 14 alpha and 14 beta subunits that assemble into four stacked heptameric rings, resulting in a barrel-shaped structure. The two inner rings, each composed of seven catalytic beta subunits, are sandwiched by two outer rings, each composed of seven alpha subunits. The catalytic chamber with the active sites is on the inside of the barrel. Has a gated structure, the ends of the cylinder being occluded by the N-termini of the alpha-subunits. Is capped at one or both ends by the proteasome regulatory ATPase, PAN.</text>
</comment>
<dbReference type="PROSITE" id="PS51476">
    <property type="entry name" value="PROTEASOME_BETA_2"/>
    <property type="match status" value="1"/>
</dbReference>
<evidence type="ECO:0000256" key="4">
    <source>
        <dbReference type="ARBA" id="ARBA00022698"/>
    </source>
</evidence>
<evidence type="ECO:0000256" key="7">
    <source>
        <dbReference type="ARBA" id="ARBA00022942"/>
    </source>
</evidence>
<gene>
    <name evidence="9 12" type="primary">psmB</name>
    <name evidence="12" type="ORF">EGH25_00900</name>
</gene>
<evidence type="ECO:0000256" key="8">
    <source>
        <dbReference type="ARBA" id="ARBA00023145"/>
    </source>
</evidence>
<comment type="subcellular location">
    <subcellularLocation>
        <location evidence="9">Cytoplasm</location>
    </subcellularLocation>
</comment>
<keyword evidence="5 9" id="KW-0378">Hydrolase</keyword>
<evidence type="ECO:0000313" key="12">
    <source>
        <dbReference type="EMBL" id="MCX2817918.1"/>
    </source>
</evidence>
<dbReference type="PANTHER" id="PTHR32194">
    <property type="entry name" value="METALLOPROTEASE TLDD"/>
    <property type="match status" value="1"/>
</dbReference>
<comment type="catalytic activity">
    <reaction evidence="1 9">
        <text>Cleavage of peptide bonds with very broad specificity.</text>
        <dbReference type="EC" id="3.4.25.1"/>
    </reaction>
</comment>
<dbReference type="GO" id="GO:0019774">
    <property type="term" value="C:proteasome core complex, beta-subunit complex"/>
    <property type="evidence" value="ECO:0007669"/>
    <property type="project" value="UniProtKB-UniRule"/>
</dbReference>
<keyword evidence="13" id="KW-1185">Reference proteome</keyword>
<dbReference type="PRINTS" id="PR00141">
    <property type="entry name" value="PROTEASOME"/>
</dbReference>
<dbReference type="InterPro" id="IPR001353">
    <property type="entry name" value="Proteasome_sua/b"/>
</dbReference>
<feature type="propeptide" id="PRO_5040554170" description="Removed in mature form; by autocatalysis" evidence="9">
    <location>
        <begin position="1"/>
        <end position="24"/>
    </location>
</feature>
<comment type="similarity">
    <text evidence="9">Belongs to the peptidase T1B family.</text>
</comment>
<evidence type="ECO:0000256" key="5">
    <source>
        <dbReference type="ARBA" id="ARBA00022801"/>
    </source>
</evidence>
<dbReference type="Proteomes" id="UP001149411">
    <property type="component" value="Unassembled WGS sequence"/>
</dbReference>
<dbReference type="GO" id="GO:0004298">
    <property type="term" value="F:threonine-type endopeptidase activity"/>
    <property type="evidence" value="ECO:0007669"/>
    <property type="project" value="UniProtKB-UniRule"/>
</dbReference>
<feature type="chain" id="PRO_5040554171" description="Proteasome subunit beta" evidence="9">
    <location>
        <begin position="25"/>
        <end position="221"/>
    </location>
</feature>
<proteinExistence type="inferred from homology"/>
<keyword evidence="6 9" id="KW-0068">Autocatalytic cleavage</keyword>
<dbReference type="AlphaFoldDB" id="A0A9Q4C252"/>
<evidence type="ECO:0000256" key="6">
    <source>
        <dbReference type="ARBA" id="ARBA00022813"/>
    </source>
</evidence>
<comment type="function">
    <text evidence="9">Component of the proteasome core, a large protease complex with broad specificity involved in protein degradation.</text>
</comment>
<feature type="active site" description="Nucleophile" evidence="9 10">
    <location>
        <position position="25"/>
    </location>
</feature>
<dbReference type="EC" id="3.4.25.1" evidence="9"/>
<keyword evidence="4 9" id="KW-0888">Threonine protease</keyword>
<keyword evidence="3 9" id="KW-0645">Protease</keyword>
<dbReference type="RefSeq" id="WP_266085455.1">
    <property type="nucleotide sequence ID" value="NZ_RKLV01000001.1"/>
</dbReference>
<dbReference type="NCBIfam" id="TIGR03634">
    <property type="entry name" value="arc_protsome_B"/>
    <property type="match status" value="1"/>
</dbReference>
<dbReference type="InterPro" id="IPR023333">
    <property type="entry name" value="Proteasome_suB-type"/>
</dbReference>